<accession>A0ABN4IK16</accession>
<keyword evidence="3" id="KW-1185">Reference proteome</keyword>
<evidence type="ECO:0000313" key="3">
    <source>
        <dbReference type="Proteomes" id="UP000058660"/>
    </source>
</evidence>
<gene>
    <name evidence="2" type="ORF">TO73_0273</name>
</gene>
<reference evidence="3" key="1">
    <citation type="journal article" date="2015" name="PLoS ONE">
        <title>Complete Genome Sequence of Thermus aquaticus Y51MC23.</title>
        <authorList>
            <person name="Brumm P.J."/>
            <person name="Monsma S."/>
            <person name="Keough B."/>
            <person name="Jasinovica S."/>
            <person name="Ferguson E."/>
            <person name="Schoenfeld T."/>
            <person name="Lodes M."/>
            <person name="Mead D.A."/>
        </authorList>
    </citation>
    <scope>NUCLEOTIDE SEQUENCE [LARGE SCALE GENOMIC DNA]</scope>
    <source>
        <strain evidence="3">BAA-2747 / Y51MC23</strain>
    </source>
</reference>
<organism evidence="2 3">
    <name type="scientific">Thermus aquaticus (strain ATCC BAA-2747 / Y51MC23)</name>
    <dbReference type="NCBI Taxonomy" id="498848"/>
    <lineage>
        <taxon>Bacteria</taxon>
        <taxon>Thermotogati</taxon>
        <taxon>Deinococcota</taxon>
        <taxon>Deinococci</taxon>
        <taxon>Thermales</taxon>
        <taxon>Thermaceae</taxon>
        <taxon>Thermus</taxon>
    </lineage>
</organism>
<proteinExistence type="predicted"/>
<feature type="region of interest" description="Disordered" evidence="1">
    <location>
        <begin position="75"/>
        <end position="109"/>
    </location>
</feature>
<name>A0ABN4IK16_THEA5</name>
<dbReference type="EMBL" id="CP010822">
    <property type="protein sequence ID" value="ALJ90136.1"/>
    <property type="molecule type" value="Genomic_DNA"/>
</dbReference>
<protein>
    <submittedName>
        <fullName evidence="2">Uncharacterized protein</fullName>
    </submittedName>
</protein>
<evidence type="ECO:0000313" key="2">
    <source>
        <dbReference type="EMBL" id="ALJ90136.1"/>
    </source>
</evidence>
<sequence length="109" mass="11741">MRQHGDPGKRFLGKLPGIGGRRNRNLSPAKAERLAKDPRVYALSPDQEVRAYGESISWGVARIGAPTTTTFLDQHLGLPPPRALPERPGILSGVRKKPPSCGGGKEKPP</sequence>
<dbReference type="Proteomes" id="UP000058660">
    <property type="component" value="Chromosome"/>
</dbReference>
<feature type="region of interest" description="Disordered" evidence="1">
    <location>
        <begin position="1"/>
        <end position="32"/>
    </location>
</feature>
<evidence type="ECO:0000256" key="1">
    <source>
        <dbReference type="SAM" id="MobiDB-lite"/>
    </source>
</evidence>